<name>A0A1H5T988_XYLRU</name>
<dbReference type="Gene3D" id="1.10.260.40">
    <property type="entry name" value="lambda repressor-like DNA-binding domains"/>
    <property type="match status" value="1"/>
</dbReference>
<protein>
    <submittedName>
        <fullName evidence="5">Transcriptional regulator, LacI family</fullName>
    </submittedName>
</protein>
<dbReference type="SMART" id="SM00354">
    <property type="entry name" value="HTH_LACI"/>
    <property type="match status" value="1"/>
</dbReference>
<dbReference type="InterPro" id="IPR000843">
    <property type="entry name" value="HTH_LacI"/>
</dbReference>
<keyword evidence="3" id="KW-0804">Transcription</keyword>
<dbReference type="AlphaFoldDB" id="A0A1H5T988"/>
<dbReference type="CDD" id="cd06267">
    <property type="entry name" value="PBP1_LacI_sugar_binding-like"/>
    <property type="match status" value="1"/>
</dbReference>
<proteinExistence type="predicted"/>
<evidence type="ECO:0000256" key="2">
    <source>
        <dbReference type="ARBA" id="ARBA00023125"/>
    </source>
</evidence>
<evidence type="ECO:0000313" key="6">
    <source>
        <dbReference type="Proteomes" id="UP000236735"/>
    </source>
</evidence>
<accession>A0A1H5T988</accession>
<dbReference type="GO" id="GO:0003700">
    <property type="term" value="F:DNA-binding transcription factor activity"/>
    <property type="evidence" value="ECO:0007669"/>
    <property type="project" value="TreeGrafter"/>
</dbReference>
<dbReference type="GO" id="GO:0000976">
    <property type="term" value="F:transcription cis-regulatory region binding"/>
    <property type="evidence" value="ECO:0007669"/>
    <property type="project" value="TreeGrafter"/>
</dbReference>
<dbReference type="RefSeq" id="WP_036914374.1">
    <property type="nucleotide sequence ID" value="NZ_FNUV01000002.1"/>
</dbReference>
<keyword evidence="2" id="KW-0238">DNA-binding</keyword>
<dbReference type="SUPFAM" id="SSF47413">
    <property type="entry name" value="lambda repressor-like DNA-binding domains"/>
    <property type="match status" value="1"/>
</dbReference>
<organism evidence="5 6">
    <name type="scientific">Xylanibacter ruminicola</name>
    <name type="common">Prevotella ruminicola</name>
    <dbReference type="NCBI Taxonomy" id="839"/>
    <lineage>
        <taxon>Bacteria</taxon>
        <taxon>Pseudomonadati</taxon>
        <taxon>Bacteroidota</taxon>
        <taxon>Bacteroidia</taxon>
        <taxon>Bacteroidales</taxon>
        <taxon>Prevotellaceae</taxon>
        <taxon>Xylanibacter</taxon>
    </lineage>
</organism>
<keyword evidence="1" id="KW-0805">Transcription regulation</keyword>
<dbReference type="Proteomes" id="UP000236735">
    <property type="component" value="Unassembled WGS sequence"/>
</dbReference>
<dbReference type="PANTHER" id="PTHR30146:SF109">
    <property type="entry name" value="HTH-TYPE TRANSCRIPTIONAL REGULATOR GALS"/>
    <property type="match status" value="1"/>
</dbReference>
<evidence type="ECO:0000256" key="1">
    <source>
        <dbReference type="ARBA" id="ARBA00023015"/>
    </source>
</evidence>
<evidence type="ECO:0000259" key="4">
    <source>
        <dbReference type="PROSITE" id="PS50932"/>
    </source>
</evidence>
<dbReference type="InterPro" id="IPR010982">
    <property type="entry name" value="Lambda_DNA-bd_dom_sf"/>
</dbReference>
<dbReference type="PANTHER" id="PTHR30146">
    <property type="entry name" value="LACI-RELATED TRANSCRIPTIONAL REPRESSOR"/>
    <property type="match status" value="1"/>
</dbReference>
<dbReference type="InterPro" id="IPR046335">
    <property type="entry name" value="LacI/GalR-like_sensor"/>
</dbReference>
<dbReference type="Pfam" id="PF00356">
    <property type="entry name" value="LacI"/>
    <property type="match status" value="1"/>
</dbReference>
<dbReference type="CDD" id="cd01392">
    <property type="entry name" value="HTH_LacI"/>
    <property type="match status" value="1"/>
</dbReference>
<dbReference type="Pfam" id="PF13377">
    <property type="entry name" value="Peripla_BP_3"/>
    <property type="match status" value="1"/>
</dbReference>
<gene>
    <name evidence="5" type="ORF">SAMN05216354_0940</name>
</gene>
<dbReference type="EMBL" id="FNUV01000002">
    <property type="protein sequence ID" value="SEF59442.1"/>
    <property type="molecule type" value="Genomic_DNA"/>
</dbReference>
<dbReference type="InterPro" id="IPR028082">
    <property type="entry name" value="Peripla_BP_I"/>
</dbReference>
<evidence type="ECO:0000313" key="5">
    <source>
        <dbReference type="EMBL" id="SEF59442.1"/>
    </source>
</evidence>
<feature type="domain" description="HTH lacI-type" evidence="4">
    <location>
        <begin position="5"/>
        <end position="59"/>
    </location>
</feature>
<sequence>MKKRISQRDIAKNLGINVSTVSRALNGLGGVSKTLRLKIKHFAEEYNYRPNPFATSLRYDTTKTIGIVVPDMSFSYYAHFVKRVEDEARKAGFMCIVTDSDDKYKGEIECLEHLESMHVEGIILCLSQETTDYSHLERIKKNHIPLVLFDRVAGSNFSSITINDESLAKQATLHLIDGGAKRIAFLGGPNQMRQTADRKHGYIEALHERGIAVRKELVKCDYISFNAGLSETLELLCLPEPPDAIIASHGLLAISSIQVVISKGLHVPEDVSIIGFMSDWVSGMSTPRMTFVKQNIKEIGTKAFRLLLDQINGDSQIQNLIVNARLEIRESTRKSII</sequence>
<dbReference type="SUPFAM" id="SSF53822">
    <property type="entry name" value="Periplasmic binding protein-like I"/>
    <property type="match status" value="1"/>
</dbReference>
<evidence type="ECO:0000256" key="3">
    <source>
        <dbReference type="ARBA" id="ARBA00023163"/>
    </source>
</evidence>
<dbReference type="Gene3D" id="3.40.50.2300">
    <property type="match status" value="2"/>
</dbReference>
<dbReference type="PROSITE" id="PS50932">
    <property type="entry name" value="HTH_LACI_2"/>
    <property type="match status" value="1"/>
</dbReference>
<reference evidence="5 6" key="1">
    <citation type="submission" date="2016-10" db="EMBL/GenBank/DDBJ databases">
        <authorList>
            <person name="de Groot N.N."/>
        </authorList>
    </citation>
    <scope>NUCLEOTIDE SEQUENCE [LARGE SCALE GENOMIC DNA]</scope>
    <source>
        <strain evidence="5 6">AR32</strain>
    </source>
</reference>